<organism evidence="1 2">
    <name type="scientific">Eumeta variegata</name>
    <name type="common">Bagworm moth</name>
    <name type="synonym">Eumeta japonica</name>
    <dbReference type="NCBI Taxonomy" id="151549"/>
    <lineage>
        <taxon>Eukaryota</taxon>
        <taxon>Metazoa</taxon>
        <taxon>Ecdysozoa</taxon>
        <taxon>Arthropoda</taxon>
        <taxon>Hexapoda</taxon>
        <taxon>Insecta</taxon>
        <taxon>Pterygota</taxon>
        <taxon>Neoptera</taxon>
        <taxon>Endopterygota</taxon>
        <taxon>Lepidoptera</taxon>
        <taxon>Glossata</taxon>
        <taxon>Ditrysia</taxon>
        <taxon>Tineoidea</taxon>
        <taxon>Psychidae</taxon>
        <taxon>Oiketicinae</taxon>
        <taxon>Eumeta</taxon>
    </lineage>
</organism>
<reference evidence="1 2" key="1">
    <citation type="journal article" date="2019" name="Commun. Biol.">
        <title>The bagworm genome reveals a unique fibroin gene that provides high tensile strength.</title>
        <authorList>
            <person name="Kono N."/>
            <person name="Nakamura H."/>
            <person name="Ohtoshi R."/>
            <person name="Tomita M."/>
            <person name="Numata K."/>
            <person name="Arakawa K."/>
        </authorList>
    </citation>
    <scope>NUCLEOTIDE SEQUENCE [LARGE SCALE GENOMIC DNA]</scope>
</reference>
<name>A0A4C1W5E4_EUMVA</name>
<gene>
    <name evidence="1" type="ORF">EVAR_29045_1</name>
</gene>
<evidence type="ECO:0000313" key="1">
    <source>
        <dbReference type="EMBL" id="GBP45297.1"/>
    </source>
</evidence>
<dbReference type="EMBL" id="BGZK01000467">
    <property type="protein sequence ID" value="GBP45297.1"/>
    <property type="molecule type" value="Genomic_DNA"/>
</dbReference>
<keyword evidence="2" id="KW-1185">Reference proteome</keyword>
<dbReference type="AlphaFoldDB" id="A0A4C1W5E4"/>
<dbReference type="Proteomes" id="UP000299102">
    <property type="component" value="Unassembled WGS sequence"/>
</dbReference>
<proteinExistence type="predicted"/>
<comment type="caution">
    <text evidence="1">The sequence shown here is derived from an EMBL/GenBank/DDBJ whole genome shotgun (WGS) entry which is preliminary data.</text>
</comment>
<accession>A0A4C1W5E4</accession>
<evidence type="ECO:0000313" key="2">
    <source>
        <dbReference type="Proteomes" id="UP000299102"/>
    </source>
</evidence>
<protein>
    <submittedName>
        <fullName evidence="1">Uncharacterized protein</fullName>
    </submittedName>
</protein>
<sequence length="93" mass="10831">MQQRFKDELAKTALGDRRAFSSGARRWRRPIFRFVSENQADNLQYRHDCDYTQRLCGGARDVTTARRPLTVRGAQIRRAGGRDRPEIAHTIWA</sequence>